<evidence type="ECO:0000313" key="2">
    <source>
        <dbReference type="EMBL" id="OQR88003.1"/>
    </source>
</evidence>
<protein>
    <submittedName>
        <fullName evidence="2">Uncharacterized protein</fullName>
    </submittedName>
</protein>
<accession>A0A1V9YR04</accession>
<reference evidence="2 3" key="1">
    <citation type="journal article" date="2014" name="Genome Biol. Evol.">
        <title>The secreted proteins of Achlya hypogyna and Thraustotheca clavata identify the ancestral oomycete secretome and reveal gene acquisitions by horizontal gene transfer.</title>
        <authorList>
            <person name="Misner I."/>
            <person name="Blouin N."/>
            <person name="Leonard G."/>
            <person name="Richards T.A."/>
            <person name="Lane C.E."/>
        </authorList>
    </citation>
    <scope>NUCLEOTIDE SEQUENCE [LARGE SCALE GENOMIC DNA]</scope>
    <source>
        <strain evidence="2 3">ATCC 48635</strain>
    </source>
</reference>
<name>A0A1V9YR04_ACHHY</name>
<organism evidence="2 3">
    <name type="scientific">Achlya hypogyna</name>
    <name type="common">Oomycete</name>
    <name type="synonym">Protoachlya hypogyna</name>
    <dbReference type="NCBI Taxonomy" id="1202772"/>
    <lineage>
        <taxon>Eukaryota</taxon>
        <taxon>Sar</taxon>
        <taxon>Stramenopiles</taxon>
        <taxon>Oomycota</taxon>
        <taxon>Saprolegniomycetes</taxon>
        <taxon>Saprolegniales</taxon>
        <taxon>Achlyaceae</taxon>
        <taxon>Achlya</taxon>
    </lineage>
</organism>
<evidence type="ECO:0000313" key="3">
    <source>
        <dbReference type="Proteomes" id="UP000243579"/>
    </source>
</evidence>
<keyword evidence="3" id="KW-1185">Reference proteome</keyword>
<dbReference type="EMBL" id="JNBR01001415">
    <property type="protein sequence ID" value="OQR88003.1"/>
    <property type="molecule type" value="Genomic_DNA"/>
</dbReference>
<dbReference type="Proteomes" id="UP000243579">
    <property type="component" value="Unassembled WGS sequence"/>
</dbReference>
<sequence length="123" mass="14788">MHDVDMTGDDEYEVPRVTSLKRASPMEAAVEHQLKRLKIQRPVSPDVPSHWQQEPQRHRHLEQSFDQQQYQEQKRHQYEPQHHQQVTGMLDRYDPVADANYATANRLLRELHFLREMRKHTSL</sequence>
<proteinExistence type="predicted"/>
<comment type="caution">
    <text evidence="2">The sequence shown here is derived from an EMBL/GenBank/DDBJ whole genome shotgun (WGS) entry which is preliminary data.</text>
</comment>
<feature type="region of interest" description="Disordered" evidence="1">
    <location>
        <begin position="38"/>
        <end position="85"/>
    </location>
</feature>
<evidence type="ECO:0000256" key="1">
    <source>
        <dbReference type="SAM" id="MobiDB-lite"/>
    </source>
</evidence>
<feature type="compositionally biased region" description="Basic and acidic residues" evidence="1">
    <location>
        <begin position="72"/>
        <end position="82"/>
    </location>
</feature>
<dbReference type="OrthoDB" id="79592at2759"/>
<dbReference type="AlphaFoldDB" id="A0A1V9YR04"/>
<gene>
    <name evidence="2" type="ORF">ACHHYP_07724</name>
</gene>